<name>A0A1M6PKQ2_9CLOT</name>
<evidence type="ECO:0000313" key="2">
    <source>
        <dbReference type="EMBL" id="SHK08488.1"/>
    </source>
</evidence>
<dbReference type="AlphaFoldDB" id="A0A1M6PKQ2"/>
<dbReference type="STRING" id="1121302.SAMN02745163_03185"/>
<sequence>MKKLKWLFRIFIIGSLFNGAILIIYLLYTKNSLAQLSTFLMVATAIEFILAFLCLSNPSDELSRSKRNMFNDSFGFMNRSLMGKYISDSENCNFIVFQIFSVFGVVGILYLFIITKLS</sequence>
<proteinExistence type="predicted"/>
<keyword evidence="3" id="KW-1185">Reference proteome</keyword>
<keyword evidence="1" id="KW-1133">Transmembrane helix</keyword>
<gene>
    <name evidence="2" type="ORF">SAMN02745163_03185</name>
</gene>
<dbReference type="EMBL" id="FQZB01000013">
    <property type="protein sequence ID" value="SHK08488.1"/>
    <property type="molecule type" value="Genomic_DNA"/>
</dbReference>
<reference evidence="2 3" key="1">
    <citation type="submission" date="2016-11" db="EMBL/GenBank/DDBJ databases">
        <authorList>
            <person name="Jaros S."/>
            <person name="Januszkiewicz K."/>
            <person name="Wedrychowicz H."/>
        </authorList>
    </citation>
    <scope>NUCLEOTIDE SEQUENCE [LARGE SCALE GENOMIC DNA]</scope>
    <source>
        <strain evidence="2 3">DSM 21758</strain>
    </source>
</reference>
<evidence type="ECO:0000256" key="1">
    <source>
        <dbReference type="SAM" id="Phobius"/>
    </source>
</evidence>
<dbReference type="RefSeq" id="WP_072989999.1">
    <property type="nucleotide sequence ID" value="NZ_FQZB01000013.1"/>
</dbReference>
<evidence type="ECO:0000313" key="3">
    <source>
        <dbReference type="Proteomes" id="UP000184310"/>
    </source>
</evidence>
<protein>
    <submittedName>
        <fullName evidence="2">Uncharacterized protein</fullName>
    </submittedName>
</protein>
<feature type="transmembrane region" description="Helical" evidence="1">
    <location>
        <begin position="34"/>
        <end position="55"/>
    </location>
</feature>
<keyword evidence="1" id="KW-0812">Transmembrane</keyword>
<feature type="transmembrane region" description="Helical" evidence="1">
    <location>
        <begin position="92"/>
        <end position="113"/>
    </location>
</feature>
<keyword evidence="1" id="KW-0472">Membrane</keyword>
<feature type="transmembrane region" description="Helical" evidence="1">
    <location>
        <begin position="7"/>
        <end position="28"/>
    </location>
</feature>
<dbReference type="Proteomes" id="UP000184310">
    <property type="component" value="Unassembled WGS sequence"/>
</dbReference>
<organism evidence="2 3">
    <name type="scientific">Clostridium cavendishii DSM 21758</name>
    <dbReference type="NCBI Taxonomy" id="1121302"/>
    <lineage>
        <taxon>Bacteria</taxon>
        <taxon>Bacillati</taxon>
        <taxon>Bacillota</taxon>
        <taxon>Clostridia</taxon>
        <taxon>Eubacteriales</taxon>
        <taxon>Clostridiaceae</taxon>
        <taxon>Clostridium</taxon>
    </lineage>
</organism>
<accession>A0A1M6PKQ2</accession>